<evidence type="ECO:0000313" key="3">
    <source>
        <dbReference type="Proteomes" id="UP000011087"/>
    </source>
</evidence>
<dbReference type="HOGENOM" id="CLU_037803_3_0_1"/>
<dbReference type="InterPro" id="IPR015421">
    <property type="entry name" value="PyrdxlP-dep_Trfase_major"/>
</dbReference>
<keyword evidence="3" id="KW-1185">Reference proteome</keyword>
<dbReference type="KEGG" id="gtt:GUITHDRAFT_82119"/>
<organism evidence="1">
    <name type="scientific">Guillardia theta (strain CCMP2712)</name>
    <name type="common">Cryptophyte</name>
    <dbReference type="NCBI Taxonomy" id="905079"/>
    <lineage>
        <taxon>Eukaryota</taxon>
        <taxon>Cryptophyceae</taxon>
        <taxon>Pyrenomonadales</taxon>
        <taxon>Geminigeraceae</taxon>
        <taxon>Guillardia</taxon>
    </lineage>
</organism>
<dbReference type="Proteomes" id="UP000011087">
    <property type="component" value="Unassembled WGS sequence"/>
</dbReference>
<proteinExistence type="predicted"/>
<dbReference type="Pfam" id="PF06838">
    <property type="entry name" value="Met_gamma_lyase"/>
    <property type="match status" value="1"/>
</dbReference>
<dbReference type="EnsemblProtists" id="EKX32658">
    <property type="protein sequence ID" value="EKX32658"/>
    <property type="gene ID" value="GUITHDRAFT_82119"/>
</dbReference>
<dbReference type="InterPro" id="IPR015424">
    <property type="entry name" value="PyrdxlP-dep_Trfase"/>
</dbReference>
<reference evidence="3" key="2">
    <citation type="submission" date="2012-11" db="EMBL/GenBank/DDBJ databases">
        <authorList>
            <person name="Kuo A."/>
            <person name="Curtis B.A."/>
            <person name="Tanifuji G."/>
            <person name="Burki F."/>
            <person name="Gruber A."/>
            <person name="Irimia M."/>
            <person name="Maruyama S."/>
            <person name="Arias M.C."/>
            <person name="Ball S.G."/>
            <person name="Gile G.H."/>
            <person name="Hirakawa Y."/>
            <person name="Hopkins J.F."/>
            <person name="Rensing S.A."/>
            <person name="Schmutz J."/>
            <person name="Symeonidi A."/>
            <person name="Elias M."/>
            <person name="Eveleigh R.J."/>
            <person name="Herman E.K."/>
            <person name="Klute M.J."/>
            <person name="Nakayama T."/>
            <person name="Obornik M."/>
            <person name="Reyes-Prieto A."/>
            <person name="Armbrust E.V."/>
            <person name="Aves S.J."/>
            <person name="Beiko R.G."/>
            <person name="Coutinho P."/>
            <person name="Dacks J.B."/>
            <person name="Durnford D.G."/>
            <person name="Fast N.M."/>
            <person name="Green B.R."/>
            <person name="Grisdale C."/>
            <person name="Hempe F."/>
            <person name="Henrissat B."/>
            <person name="Hoppner M.P."/>
            <person name="Ishida K.-I."/>
            <person name="Kim E."/>
            <person name="Koreny L."/>
            <person name="Kroth P.G."/>
            <person name="Liu Y."/>
            <person name="Malik S.-B."/>
            <person name="Maier U.G."/>
            <person name="McRose D."/>
            <person name="Mock T."/>
            <person name="Neilson J.A."/>
            <person name="Onodera N.T."/>
            <person name="Poole A.M."/>
            <person name="Pritham E.J."/>
            <person name="Richards T.A."/>
            <person name="Rocap G."/>
            <person name="Roy S.W."/>
            <person name="Sarai C."/>
            <person name="Schaack S."/>
            <person name="Shirato S."/>
            <person name="Slamovits C.H."/>
            <person name="Spencer D.F."/>
            <person name="Suzuki S."/>
            <person name="Worden A.Z."/>
            <person name="Zauner S."/>
            <person name="Barry K."/>
            <person name="Bell C."/>
            <person name="Bharti A.K."/>
            <person name="Crow J.A."/>
            <person name="Grimwood J."/>
            <person name="Kramer R."/>
            <person name="Lindquist E."/>
            <person name="Lucas S."/>
            <person name="Salamov A."/>
            <person name="McFadden G.I."/>
            <person name="Lane C.E."/>
            <person name="Keeling P.J."/>
            <person name="Gray M.W."/>
            <person name="Grigoriev I.V."/>
            <person name="Archibald J.M."/>
        </authorList>
    </citation>
    <scope>NUCLEOTIDE SEQUENCE</scope>
    <source>
        <strain evidence="3">CCMP2712</strain>
    </source>
</reference>
<protein>
    <submittedName>
        <fullName evidence="1 2">Uncharacterized protein</fullName>
    </submittedName>
</protein>
<evidence type="ECO:0000313" key="1">
    <source>
        <dbReference type="EMBL" id="EKX32658.1"/>
    </source>
</evidence>
<name>L1I8U7_GUITC</name>
<dbReference type="PaxDb" id="55529-EKX32658"/>
<dbReference type="InterPro" id="IPR009651">
    <property type="entry name" value="Met_g_lyase_put"/>
</dbReference>
<dbReference type="eggNOG" id="ENOG502QSV0">
    <property type="taxonomic scope" value="Eukaryota"/>
</dbReference>
<dbReference type="RefSeq" id="XP_005819638.1">
    <property type="nucleotide sequence ID" value="XM_005819581.1"/>
</dbReference>
<dbReference type="OMA" id="YGHDDLG"/>
<dbReference type="OrthoDB" id="5348404at2759"/>
<dbReference type="Gene3D" id="3.90.1150.60">
    <property type="entry name" value="Methioning gamme-lyase, C-terminal domain"/>
    <property type="match status" value="1"/>
</dbReference>
<dbReference type="Gene3D" id="3.40.640.10">
    <property type="entry name" value="Type I PLP-dependent aspartate aminotransferase-like (Major domain)"/>
    <property type="match status" value="1"/>
</dbReference>
<gene>
    <name evidence="1" type="ORF">GUITHDRAFT_82119</name>
</gene>
<evidence type="ECO:0000313" key="2">
    <source>
        <dbReference type="EnsemblProtists" id="EKX32658"/>
    </source>
</evidence>
<accession>L1I8U7</accession>
<sequence>MKPKGEKFTAAEAKEIVKQSRLRLEQEFRKIDERTQQNIKRILDAYREARVGPHLFAGTDGYGHGDIGRDTLDEIYAKLFGAEKALVRVQCFSGTHAISCALFAVLRPGDVMLAISGRPYDTLEEVIGSRKEDPELVPHGMTGSLHDFGVSYAQVDLTEDGDFDLPAIDEALQLHPNVRLIHIQRSCGYQWRPSIPVEKIGKVIAWIKERRPDVVVFVDNCYGEFVEGIEPTHVGADLVAGSLIKNPGGTFAPSGGYVIGKAVYVKAARHRLSAPGVDGGATLGQTRLLYQGLFNAPMVVGEAIKGANLLADVMNQLGYETNPRIGTPKTDIICALKLLNRENLLAFCRAVQRNSPVGSYIVPEPGTTVGYGDEVVFADGTFIDGSTLELSADGPLRDPYVAYCQGGTHWTHWAIVLEEALQGIVPREMEAEEK</sequence>
<dbReference type="PANTHER" id="PTHR46658">
    <property type="entry name" value="CYS OR MET METABOLISM PYRIDOXAL-PHOSPHATE-DEPENDENT ENZYME"/>
    <property type="match status" value="1"/>
</dbReference>
<dbReference type="EMBL" id="JH993178">
    <property type="protein sequence ID" value="EKX32658.1"/>
    <property type="molecule type" value="Genomic_DNA"/>
</dbReference>
<reference evidence="2" key="3">
    <citation type="submission" date="2015-06" db="UniProtKB">
        <authorList>
            <consortium name="EnsemblProtists"/>
        </authorList>
    </citation>
    <scope>IDENTIFICATION</scope>
</reference>
<dbReference type="GeneID" id="17289388"/>
<dbReference type="PANTHER" id="PTHR46658:SF1">
    <property type="entry name" value="CYS OR MET METABOLISM PYRIDOXAL-PHOSPHATE-DEPENDENT ENZYME"/>
    <property type="match status" value="1"/>
</dbReference>
<dbReference type="SUPFAM" id="SSF53383">
    <property type="entry name" value="PLP-dependent transferases"/>
    <property type="match status" value="1"/>
</dbReference>
<reference evidence="1 3" key="1">
    <citation type="journal article" date="2012" name="Nature">
        <title>Algal genomes reveal evolutionary mosaicism and the fate of nucleomorphs.</title>
        <authorList>
            <consortium name="DOE Joint Genome Institute"/>
            <person name="Curtis B.A."/>
            <person name="Tanifuji G."/>
            <person name="Burki F."/>
            <person name="Gruber A."/>
            <person name="Irimia M."/>
            <person name="Maruyama S."/>
            <person name="Arias M.C."/>
            <person name="Ball S.G."/>
            <person name="Gile G.H."/>
            <person name="Hirakawa Y."/>
            <person name="Hopkins J.F."/>
            <person name="Kuo A."/>
            <person name="Rensing S.A."/>
            <person name="Schmutz J."/>
            <person name="Symeonidi A."/>
            <person name="Elias M."/>
            <person name="Eveleigh R.J."/>
            <person name="Herman E.K."/>
            <person name="Klute M.J."/>
            <person name="Nakayama T."/>
            <person name="Obornik M."/>
            <person name="Reyes-Prieto A."/>
            <person name="Armbrust E.V."/>
            <person name="Aves S.J."/>
            <person name="Beiko R.G."/>
            <person name="Coutinho P."/>
            <person name="Dacks J.B."/>
            <person name="Durnford D.G."/>
            <person name="Fast N.M."/>
            <person name="Green B.R."/>
            <person name="Grisdale C.J."/>
            <person name="Hempel F."/>
            <person name="Henrissat B."/>
            <person name="Hoppner M.P."/>
            <person name="Ishida K."/>
            <person name="Kim E."/>
            <person name="Koreny L."/>
            <person name="Kroth P.G."/>
            <person name="Liu Y."/>
            <person name="Malik S.B."/>
            <person name="Maier U.G."/>
            <person name="McRose D."/>
            <person name="Mock T."/>
            <person name="Neilson J.A."/>
            <person name="Onodera N.T."/>
            <person name="Poole A.M."/>
            <person name="Pritham E.J."/>
            <person name="Richards T.A."/>
            <person name="Rocap G."/>
            <person name="Roy S.W."/>
            <person name="Sarai C."/>
            <person name="Schaack S."/>
            <person name="Shirato S."/>
            <person name="Slamovits C.H."/>
            <person name="Spencer D.F."/>
            <person name="Suzuki S."/>
            <person name="Worden A.Z."/>
            <person name="Zauner S."/>
            <person name="Barry K."/>
            <person name="Bell C."/>
            <person name="Bharti A.K."/>
            <person name="Crow J.A."/>
            <person name="Grimwood J."/>
            <person name="Kramer R."/>
            <person name="Lindquist E."/>
            <person name="Lucas S."/>
            <person name="Salamov A."/>
            <person name="McFadden G.I."/>
            <person name="Lane C.E."/>
            <person name="Keeling P.J."/>
            <person name="Gray M.W."/>
            <person name="Grigoriev I.V."/>
            <person name="Archibald J.M."/>
        </authorList>
    </citation>
    <scope>NUCLEOTIDE SEQUENCE</scope>
    <source>
        <strain evidence="1 3">CCMP2712</strain>
    </source>
</reference>
<dbReference type="AlphaFoldDB" id="L1I8U7"/>